<dbReference type="Pfam" id="PF00106">
    <property type="entry name" value="adh_short"/>
    <property type="match status" value="1"/>
</dbReference>
<organism evidence="1 2">
    <name type="scientific">Apatococcus fuscideae</name>
    <dbReference type="NCBI Taxonomy" id="2026836"/>
    <lineage>
        <taxon>Eukaryota</taxon>
        <taxon>Viridiplantae</taxon>
        <taxon>Chlorophyta</taxon>
        <taxon>core chlorophytes</taxon>
        <taxon>Trebouxiophyceae</taxon>
        <taxon>Chlorellales</taxon>
        <taxon>Chlorellaceae</taxon>
        <taxon>Apatococcus</taxon>
    </lineage>
</organism>
<evidence type="ECO:0000313" key="1">
    <source>
        <dbReference type="EMBL" id="KAK9866378.1"/>
    </source>
</evidence>
<keyword evidence="2" id="KW-1185">Reference proteome</keyword>
<name>A0AAW1TAW7_9CHLO</name>
<dbReference type="EMBL" id="JALJOV010000166">
    <property type="protein sequence ID" value="KAK9866378.1"/>
    <property type="molecule type" value="Genomic_DNA"/>
</dbReference>
<dbReference type="InterPro" id="IPR036291">
    <property type="entry name" value="NAD(P)-bd_dom_sf"/>
</dbReference>
<dbReference type="InterPro" id="IPR002347">
    <property type="entry name" value="SDR_fam"/>
</dbReference>
<dbReference type="Proteomes" id="UP001485043">
    <property type="component" value="Unassembled WGS sequence"/>
</dbReference>
<dbReference type="CDD" id="cd05325">
    <property type="entry name" value="carb_red_sniffer_like_SDR_c"/>
    <property type="match status" value="1"/>
</dbReference>
<dbReference type="Gene3D" id="3.40.50.720">
    <property type="entry name" value="NAD(P)-binding Rossmann-like Domain"/>
    <property type="match status" value="1"/>
</dbReference>
<dbReference type="AlphaFoldDB" id="A0AAW1TAW7"/>
<dbReference type="InterPro" id="IPR051468">
    <property type="entry name" value="Fungal_SecMetab_SDRs"/>
</dbReference>
<sequence>MLSSCWRQFPVTFAARRFTAAAASADRVALIQGSSRGLGLEYAKQLLSRPGHRVIGTCRDPGSAHELQKLQDSSKGRLSIVRLDVTDEQTIQAAAEEVSKQHGHLDLLINVTGILHIPGKISPETALSRITPEALDVVFKTNAFGPILTAKAFAPLLEKAESCSGASNERPAVVANMSARVGSLADNRLGGWYSYRSSKTALNQLTKCMCLEFARKHRKIAGILLHPGTVDTGLSEPFQKNVKPEKLFTRERAVQQLLGIIDSTTMKDNGRYIAWDGQDIPW</sequence>
<dbReference type="PANTHER" id="PTHR43544:SF12">
    <property type="entry name" value="NAD(P)-BINDING ROSSMANN-FOLD SUPERFAMILY PROTEIN"/>
    <property type="match status" value="1"/>
</dbReference>
<gene>
    <name evidence="1" type="ORF">WJX84_003914</name>
</gene>
<dbReference type="PANTHER" id="PTHR43544">
    <property type="entry name" value="SHORT-CHAIN DEHYDROGENASE/REDUCTASE"/>
    <property type="match status" value="1"/>
</dbReference>
<reference evidence="1 2" key="1">
    <citation type="journal article" date="2024" name="Nat. Commun.">
        <title>Phylogenomics reveals the evolutionary origins of lichenization in chlorophyte algae.</title>
        <authorList>
            <person name="Puginier C."/>
            <person name="Libourel C."/>
            <person name="Otte J."/>
            <person name="Skaloud P."/>
            <person name="Haon M."/>
            <person name="Grisel S."/>
            <person name="Petersen M."/>
            <person name="Berrin J.G."/>
            <person name="Delaux P.M."/>
            <person name="Dal Grande F."/>
            <person name="Keller J."/>
        </authorList>
    </citation>
    <scope>NUCLEOTIDE SEQUENCE [LARGE SCALE GENOMIC DNA]</scope>
    <source>
        <strain evidence="1 2">SAG 2523</strain>
    </source>
</reference>
<dbReference type="GO" id="GO:0005737">
    <property type="term" value="C:cytoplasm"/>
    <property type="evidence" value="ECO:0007669"/>
    <property type="project" value="TreeGrafter"/>
</dbReference>
<evidence type="ECO:0000313" key="2">
    <source>
        <dbReference type="Proteomes" id="UP001485043"/>
    </source>
</evidence>
<dbReference type="GO" id="GO:0016491">
    <property type="term" value="F:oxidoreductase activity"/>
    <property type="evidence" value="ECO:0007669"/>
    <property type="project" value="TreeGrafter"/>
</dbReference>
<dbReference type="SUPFAM" id="SSF51735">
    <property type="entry name" value="NAD(P)-binding Rossmann-fold domains"/>
    <property type="match status" value="1"/>
</dbReference>
<accession>A0AAW1TAW7</accession>
<protein>
    <submittedName>
        <fullName evidence="1">Uncharacterized protein</fullName>
    </submittedName>
</protein>
<proteinExistence type="predicted"/>
<comment type="caution">
    <text evidence="1">The sequence shown here is derived from an EMBL/GenBank/DDBJ whole genome shotgun (WGS) entry which is preliminary data.</text>
</comment>
<dbReference type="PRINTS" id="PR00081">
    <property type="entry name" value="GDHRDH"/>
</dbReference>